<keyword evidence="3" id="KW-1185">Reference proteome</keyword>
<name>A0A9W8LQJ9_9FUNG</name>
<protein>
    <submittedName>
        <fullName evidence="2">Uncharacterized protein</fullName>
    </submittedName>
</protein>
<evidence type="ECO:0000256" key="1">
    <source>
        <dbReference type="SAM" id="MobiDB-lite"/>
    </source>
</evidence>
<dbReference type="EMBL" id="JANBUO010003613">
    <property type="protein sequence ID" value="KAJ2790134.1"/>
    <property type="molecule type" value="Genomic_DNA"/>
</dbReference>
<dbReference type="Proteomes" id="UP001140094">
    <property type="component" value="Unassembled WGS sequence"/>
</dbReference>
<evidence type="ECO:0000313" key="2">
    <source>
        <dbReference type="EMBL" id="KAJ2790134.1"/>
    </source>
</evidence>
<sequence length="158" mass="16678">MSQRSFFWPRHGSPHSDSTHDADDSASKPLRANRRPAQQYPHTRLPSNTGTPIAAVQASSLSSHSSSPSPTPSLNPYGGSLRSMLNAGANPTSQSPTRTSFESGARSRAAVPANALPANIRRVPSDQARSRQKTALRARQEAAGIPGDAAHSLPLHSA</sequence>
<proteinExistence type="predicted"/>
<dbReference type="AlphaFoldDB" id="A0A9W8LQJ9"/>
<gene>
    <name evidence="2" type="ORF">H4R20_007064</name>
</gene>
<feature type="compositionally biased region" description="Polar residues" evidence="1">
    <location>
        <begin position="89"/>
        <end position="102"/>
    </location>
</feature>
<feature type="non-terminal residue" evidence="2">
    <location>
        <position position="158"/>
    </location>
</feature>
<organism evidence="2 3">
    <name type="scientific">Coemansia guatemalensis</name>
    <dbReference type="NCBI Taxonomy" id="2761395"/>
    <lineage>
        <taxon>Eukaryota</taxon>
        <taxon>Fungi</taxon>
        <taxon>Fungi incertae sedis</taxon>
        <taxon>Zoopagomycota</taxon>
        <taxon>Kickxellomycotina</taxon>
        <taxon>Kickxellomycetes</taxon>
        <taxon>Kickxellales</taxon>
        <taxon>Kickxellaceae</taxon>
        <taxon>Coemansia</taxon>
    </lineage>
</organism>
<feature type="region of interest" description="Disordered" evidence="1">
    <location>
        <begin position="1"/>
        <end position="158"/>
    </location>
</feature>
<accession>A0A9W8LQJ9</accession>
<comment type="caution">
    <text evidence="2">The sequence shown here is derived from an EMBL/GenBank/DDBJ whole genome shotgun (WGS) entry which is preliminary data.</text>
</comment>
<reference evidence="2" key="1">
    <citation type="submission" date="2022-07" db="EMBL/GenBank/DDBJ databases">
        <title>Phylogenomic reconstructions and comparative analyses of Kickxellomycotina fungi.</title>
        <authorList>
            <person name="Reynolds N.K."/>
            <person name="Stajich J.E."/>
            <person name="Barry K."/>
            <person name="Grigoriev I.V."/>
            <person name="Crous P."/>
            <person name="Smith M.E."/>
        </authorList>
    </citation>
    <scope>NUCLEOTIDE SEQUENCE</scope>
    <source>
        <strain evidence="2">NRRL 1565</strain>
    </source>
</reference>
<feature type="compositionally biased region" description="Low complexity" evidence="1">
    <location>
        <begin position="59"/>
        <end position="68"/>
    </location>
</feature>
<evidence type="ECO:0000313" key="3">
    <source>
        <dbReference type="Proteomes" id="UP001140094"/>
    </source>
</evidence>
<feature type="compositionally biased region" description="Basic and acidic residues" evidence="1">
    <location>
        <begin position="17"/>
        <end position="26"/>
    </location>
</feature>